<organism evidence="2 3">
    <name type="scientific">Hypsizygus marmoreus</name>
    <name type="common">White beech mushroom</name>
    <name type="synonym">Agaricus marmoreus</name>
    <dbReference type="NCBI Taxonomy" id="39966"/>
    <lineage>
        <taxon>Eukaryota</taxon>
        <taxon>Fungi</taxon>
        <taxon>Dikarya</taxon>
        <taxon>Basidiomycota</taxon>
        <taxon>Agaricomycotina</taxon>
        <taxon>Agaricomycetes</taxon>
        <taxon>Agaricomycetidae</taxon>
        <taxon>Agaricales</taxon>
        <taxon>Tricholomatineae</taxon>
        <taxon>Lyophyllaceae</taxon>
        <taxon>Hypsizygus</taxon>
    </lineage>
</organism>
<comment type="caution">
    <text evidence="2">The sequence shown here is derived from an EMBL/GenBank/DDBJ whole genome shotgun (WGS) entry which is preliminary data.</text>
</comment>
<proteinExistence type="predicted"/>
<name>A0A369JH07_HYPMA</name>
<keyword evidence="3" id="KW-1185">Reference proteome</keyword>
<dbReference type="InParanoid" id="A0A369JH07"/>
<evidence type="ECO:0000256" key="1">
    <source>
        <dbReference type="SAM" id="MobiDB-lite"/>
    </source>
</evidence>
<sequence length="335" mass="37067">MPVQRVRASTSHTPTSSRLGPGTLDKLADSDQLFQNANGALMTRTDARKANNLWISEALKSLMDCPPFSTASIMCGHHNHTLSCPKMNVGQTNIADIGVWYQICSCGSHPYLSEPPAPIIWHNTELADWLAIQDELNATPRKSKTLQDSTELPHRGSRPSTSKVSSQSTKTSNMIRREPVAISRKLPALIPKVQTLSPNTGATLIFWKSNGQPPLSAAVTSGNDGRIRLSEWPVELGKHDIERGSCIEWFDEHSREWKQINWTSPLSVYETGQLVLVRNTGVDDLMDFHMTLSLCSYSDEGNAEVTGAEGDDEDQFSDDFWFSSPLDRKGKGHAH</sequence>
<accession>A0A369JH07</accession>
<evidence type="ECO:0000313" key="3">
    <source>
        <dbReference type="Proteomes" id="UP000076154"/>
    </source>
</evidence>
<dbReference type="AlphaFoldDB" id="A0A369JH07"/>
<protein>
    <submittedName>
        <fullName evidence="2">Uncharacterized protein</fullName>
    </submittedName>
</protein>
<gene>
    <name evidence="2" type="ORF">Hypma_013216</name>
</gene>
<dbReference type="EMBL" id="LUEZ02000076">
    <property type="protein sequence ID" value="RDB19695.1"/>
    <property type="molecule type" value="Genomic_DNA"/>
</dbReference>
<feature type="compositionally biased region" description="Polar residues" evidence="1">
    <location>
        <begin position="7"/>
        <end position="18"/>
    </location>
</feature>
<feature type="compositionally biased region" description="Low complexity" evidence="1">
    <location>
        <begin position="160"/>
        <end position="172"/>
    </location>
</feature>
<feature type="region of interest" description="Disordered" evidence="1">
    <location>
        <begin position="303"/>
        <end position="335"/>
    </location>
</feature>
<feature type="region of interest" description="Disordered" evidence="1">
    <location>
        <begin position="141"/>
        <end position="176"/>
    </location>
</feature>
<feature type="region of interest" description="Disordered" evidence="1">
    <location>
        <begin position="1"/>
        <end position="22"/>
    </location>
</feature>
<dbReference type="Proteomes" id="UP000076154">
    <property type="component" value="Unassembled WGS sequence"/>
</dbReference>
<reference evidence="2" key="1">
    <citation type="submission" date="2018-04" db="EMBL/GenBank/DDBJ databases">
        <title>Whole genome sequencing of Hypsizygus marmoreus.</title>
        <authorList>
            <person name="Choi I.-G."/>
            <person name="Min B."/>
            <person name="Kim J.-G."/>
            <person name="Kim S."/>
            <person name="Oh Y.-L."/>
            <person name="Kong W.-S."/>
            <person name="Park H."/>
            <person name="Jeong J."/>
            <person name="Song E.-S."/>
        </authorList>
    </citation>
    <scope>NUCLEOTIDE SEQUENCE [LARGE SCALE GENOMIC DNA]</scope>
    <source>
        <strain evidence="2">51987-8</strain>
    </source>
</reference>
<evidence type="ECO:0000313" key="2">
    <source>
        <dbReference type="EMBL" id="RDB19695.1"/>
    </source>
</evidence>